<dbReference type="PANTHER" id="PTHR30121">
    <property type="entry name" value="UNCHARACTERIZED PROTEIN YJGR-RELATED"/>
    <property type="match status" value="1"/>
</dbReference>
<evidence type="ECO:0000259" key="3">
    <source>
        <dbReference type="Pfam" id="PF19044"/>
    </source>
</evidence>
<gene>
    <name evidence="4" type="ORF">SAMN02745885_00389</name>
</gene>
<feature type="region of interest" description="Disordered" evidence="1">
    <location>
        <begin position="1"/>
        <end position="22"/>
    </location>
</feature>
<dbReference type="PANTHER" id="PTHR30121:SF6">
    <property type="entry name" value="SLR6007 PROTEIN"/>
    <property type="match status" value="1"/>
</dbReference>
<dbReference type="Pfam" id="PF19044">
    <property type="entry name" value="P-loop_TraG"/>
    <property type="match status" value="1"/>
</dbReference>
<feature type="compositionally biased region" description="Basic and acidic residues" evidence="1">
    <location>
        <begin position="1"/>
        <end position="18"/>
    </location>
</feature>
<name>A0A1T4M234_9FIRM</name>
<evidence type="ECO:0000313" key="4">
    <source>
        <dbReference type="EMBL" id="SJZ61002.1"/>
    </source>
</evidence>
<dbReference type="Proteomes" id="UP000189933">
    <property type="component" value="Unassembled WGS sequence"/>
</dbReference>
<feature type="domain" description="Helicase HerA central" evidence="2">
    <location>
        <begin position="238"/>
        <end position="302"/>
    </location>
</feature>
<dbReference type="Pfam" id="PF01935">
    <property type="entry name" value="DUF87"/>
    <property type="match status" value="1"/>
</dbReference>
<dbReference type="EMBL" id="FUXM01000003">
    <property type="protein sequence ID" value="SJZ61002.1"/>
    <property type="molecule type" value="Genomic_DNA"/>
</dbReference>
<evidence type="ECO:0000259" key="2">
    <source>
        <dbReference type="Pfam" id="PF01935"/>
    </source>
</evidence>
<dbReference type="SUPFAM" id="SSF52540">
    <property type="entry name" value="P-loop containing nucleoside triphosphate hydrolases"/>
    <property type="match status" value="1"/>
</dbReference>
<evidence type="ECO:0000313" key="5">
    <source>
        <dbReference type="Proteomes" id="UP000189933"/>
    </source>
</evidence>
<dbReference type="InterPro" id="IPR043964">
    <property type="entry name" value="P-loop_TraG"/>
</dbReference>
<dbReference type="InterPro" id="IPR002789">
    <property type="entry name" value="HerA_central"/>
</dbReference>
<dbReference type="CDD" id="cd01127">
    <property type="entry name" value="TrwB_TraG_TraD_VirD4"/>
    <property type="match status" value="1"/>
</dbReference>
<dbReference type="InterPro" id="IPR051162">
    <property type="entry name" value="T4SS_component"/>
</dbReference>
<evidence type="ECO:0000256" key="1">
    <source>
        <dbReference type="SAM" id="MobiDB-lite"/>
    </source>
</evidence>
<keyword evidence="5" id="KW-1185">Reference proteome</keyword>
<organism evidence="4 5">
    <name type="scientific">Carboxydocella sporoproducens DSM 16521</name>
    <dbReference type="NCBI Taxonomy" id="1121270"/>
    <lineage>
        <taxon>Bacteria</taxon>
        <taxon>Bacillati</taxon>
        <taxon>Bacillota</taxon>
        <taxon>Clostridia</taxon>
        <taxon>Eubacteriales</taxon>
        <taxon>Clostridiales Family XVI. Incertae Sedis</taxon>
        <taxon>Carboxydocella</taxon>
    </lineage>
</organism>
<dbReference type="Gene3D" id="1.10.8.730">
    <property type="match status" value="1"/>
</dbReference>
<feature type="domain" description="TraG P-loop" evidence="3">
    <location>
        <begin position="421"/>
        <end position="563"/>
    </location>
</feature>
<dbReference type="AlphaFoldDB" id="A0A1T4M234"/>
<dbReference type="InterPro" id="IPR027417">
    <property type="entry name" value="P-loop_NTPase"/>
</dbReference>
<sequence>MDKTEETIDLTRKSRPETQQDPLPLRLLLPSAAARHNQLAGTMVINGYYQAHLYCLAFPYEVPIGWLQRLFRWSGPCWHSLHLVPLDRLTTMKKLARQQVNAGSTLENARRKNYLLDPEEAVVFQDAEELRHSLVRGEQKMYQLSWYVAVQGETEEEVKSSLRDVEAELGSAGIISRRAIWQAPEAWLSVLPLGLDLLQYQHTFTSEALAAINPLHVPVGTGYTGVVLGIEAKTGKLVAIDTFALTNANITIMAMSGAGKTYLTKTLITREHFWYGNDLIVIDPEDEYGTLISELGGELVRLDLQQGAGINPLELWGDSEGNGLAEKIEWLLGLFSLMLGELGPVQRGLLEQALIRAYQARSTMPLNRGAAIGQEEIVIVGKKRRQPLLTDVYQQLAEMEDPEARILCQGLYRWVYGAVNLFNCHTDLNLKNPLVCFVLKGLDQEEVKAVAAYVIAGYCWGKMKRQRDQRKIRLVLDEAHLLLKYRDTASIMARFARQCRKYNAGLLTISQNVDEFLLSEEGRAVALNSAVQILLRQHEAALDQVSQQFCLTDFEREFIQQAGRGEALVRVAMTDGMQKYGINVVASEYEHEIYCSR</sequence>
<accession>A0A1T4M234</accession>
<dbReference type="Gene3D" id="3.40.50.300">
    <property type="entry name" value="P-loop containing nucleotide triphosphate hydrolases"/>
    <property type="match status" value="1"/>
</dbReference>
<reference evidence="5" key="1">
    <citation type="submission" date="2017-02" db="EMBL/GenBank/DDBJ databases">
        <authorList>
            <person name="Varghese N."/>
            <person name="Submissions S."/>
        </authorList>
    </citation>
    <scope>NUCLEOTIDE SEQUENCE [LARGE SCALE GENOMIC DNA]</scope>
    <source>
        <strain evidence="5">DSM 16521</strain>
    </source>
</reference>
<protein>
    <submittedName>
        <fullName evidence="4">AAA-like domain-containing protein</fullName>
    </submittedName>
</protein>
<proteinExistence type="predicted"/>